<feature type="region of interest" description="Disordered" evidence="1">
    <location>
        <begin position="16"/>
        <end position="40"/>
    </location>
</feature>
<comment type="caution">
    <text evidence="2">The sequence shown here is derived from an EMBL/GenBank/DDBJ whole genome shotgun (WGS) entry which is preliminary data.</text>
</comment>
<dbReference type="OrthoDB" id="10488181at2759"/>
<dbReference type="EMBL" id="JQGA01001201">
    <property type="protein sequence ID" value="KGO68429.1"/>
    <property type="molecule type" value="Genomic_DNA"/>
</dbReference>
<dbReference type="Proteomes" id="UP000030104">
    <property type="component" value="Unassembled WGS sequence"/>
</dbReference>
<sequence length="40" mass="4183">MARVIAGSTFGISVRIPAATPGSDAQPPQTAISKEWRRAS</sequence>
<evidence type="ECO:0000313" key="2">
    <source>
        <dbReference type="EMBL" id="KGO68429.1"/>
    </source>
</evidence>
<organism evidence="2 3">
    <name type="scientific">Penicillium italicum</name>
    <name type="common">Blue mold</name>
    <dbReference type="NCBI Taxonomy" id="40296"/>
    <lineage>
        <taxon>Eukaryota</taxon>
        <taxon>Fungi</taxon>
        <taxon>Dikarya</taxon>
        <taxon>Ascomycota</taxon>
        <taxon>Pezizomycotina</taxon>
        <taxon>Eurotiomycetes</taxon>
        <taxon>Eurotiomycetidae</taxon>
        <taxon>Eurotiales</taxon>
        <taxon>Aspergillaceae</taxon>
        <taxon>Penicillium</taxon>
    </lineage>
</organism>
<name>A0A0A2KKW6_PENIT</name>
<reference evidence="2 3" key="1">
    <citation type="journal article" date="2015" name="Mol. Plant Microbe Interact.">
        <title>Genome, transcriptome, and functional analyses of Penicillium expansum provide new insights into secondary metabolism and pathogenicity.</title>
        <authorList>
            <person name="Ballester A.R."/>
            <person name="Marcet-Houben M."/>
            <person name="Levin E."/>
            <person name="Sela N."/>
            <person name="Selma-Lazaro C."/>
            <person name="Carmona L."/>
            <person name="Wisniewski M."/>
            <person name="Droby S."/>
            <person name="Gonzalez-Candelas L."/>
            <person name="Gabaldon T."/>
        </authorList>
    </citation>
    <scope>NUCLEOTIDE SEQUENCE [LARGE SCALE GENOMIC DNA]</scope>
    <source>
        <strain evidence="2 3">PHI-1</strain>
    </source>
</reference>
<protein>
    <submittedName>
        <fullName evidence="2">Uncharacterized protein</fullName>
    </submittedName>
</protein>
<gene>
    <name evidence="2" type="ORF">PITC_070540</name>
</gene>
<accession>A0A0A2KKW6</accession>
<evidence type="ECO:0000256" key="1">
    <source>
        <dbReference type="SAM" id="MobiDB-lite"/>
    </source>
</evidence>
<dbReference type="HOGENOM" id="CLU_3299577_0_0_1"/>
<proteinExistence type="predicted"/>
<dbReference type="AlphaFoldDB" id="A0A0A2KKW6"/>
<evidence type="ECO:0000313" key="3">
    <source>
        <dbReference type="Proteomes" id="UP000030104"/>
    </source>
</evidence>
<keyword evidence="3" id="KW-1185">Reference proteome</keyword>